<dbReference type="EMBL" id="SSOB01000016">
    <property type="protein sequence ID" value="THF78468.1"/>
    <property type="molecule type" value="Genomic_DNA"/>
</dbReference>
<accession>A0A4V6RXK0</accession>
<dbReference type="AlphaFoldDB" id="A0A4V6RXK0"/>
<dbReference type="RefSeq" id="WP_136370563.1">
    <property type="nucleotide sequence ID" value="NZ_SSOB01000016.1"/>
</dbReference>
<sequence>MISQFASDPKLQNLLNSLFTKSDQFKDEEIISQVEGYLPSYSCDDAASGYFSIISHICYFRPDLDRRLMKIAIRPLYYYGITDPQHAISWVSGNVKRKRLIKKNYYYYTSKQGRLWIDHELKNKANLIVELIEEIKKKDDFEIEV</sequence>
<evidence type="ECO:0000313" key="2">
    <source>
        <dbReference type="Proteomes" id="UP000310636"/>
    </source>
</evidence>
<proteinExistence type="predicted"/>
<dbReference type="Proteomes" id="UP000310636">
    <property type="component" value="Unassembled WGS sequence"/>
</dbReference>
<keyword evidence="2" id="KW-1185">Reference proteome</keyword>
<evidence type="ECO:0000313" key="1">
    <source>
        <dbReference type="EMBL" id="THF78468.1"/>
    </source>
</evidence>
<comment type="caution">
    <text evidence="1">The sequence shown here is derived from an EMBL/GenBank/DDBJ whole genome shotgun (WGS) entry which is preliminary data.</text>
</comment>
<dbReference type="OrthoDB" id="2618552at2"/>
<reference evidence="1 2" key="1">
    <citation type="submission" date="2019-04" db="EMBL/GenBank/DDBJ databases">
        <title>Cohnella sp. nov. isolated from preserved vegetables.</title>
        <authorList>
            <person name="Lin S.-Y."/>
            <person name="Hung M.-H."/>
            <person name="Young C.-C."/>
        </authorList>
    </citation>
    <scope>NUCLEOTIDE SEQUENCE [LARGE SCALE GENOMIC DNA]</scope>
    <source>
        <strain evidence="1 2">CC-MHH1044</strain>
    </source>
</reference>
<name>A0A4V6RXK0_9BACL</name>
<organism evidence="1 2">
    <name type="scientific">Cohnella fermenti</name>
    <dbReference type="NCBI Taxonomy" id="2565925"/>
    <lineage>
        <taxon>Bacteria</taxon>
        <taxon>Bacillati</taxon>
        <taxon>Bacillota</taxon>
        <taxon>Bacilli</taxon>
        <taxon>Bacillales</taxon>
        <taxon>Paenibacillaceae</taxon>
        <taxon>Cohnella</taxon>
    </lineage>
</organism>
<gene>
    <name evidence="1" type="ORF">E6C55_14780</name>
</gene>
<protein>
    <submittedName>
        <fullName evidence="1">Uncharacterized protein</fullName>
    </submittedName>
</protein>